<organism evidence="4 5">
    <name type="scientific">Hymenobacter wooponensis</name>
    <dbReference type="NCBI Taxonomy" id="1525360"/>
    <lineage>
        <taxon>Bacteria</taxon>
        <taxon>Pseudomonadati</taxon>
        <taxon>Bacteroidota</taxon>
        <taxon>Cytophagia</taxon>
        <taxon>Cytophagales</taxon>
        <taxon>Hymenobacteraceae</taxon>
        <taxon>Hymenobacter</taxon>
    </lineage>
</organism>
<reference evidence="4 5" key="1">
    <citation type="submission" date="2019-04" db="EMBL/GenBank/DDBJ databases">
        <authorList>
            <person name="Feng G."/>
            <person name="Zhang J."/>
            <person name="Zhu H."/>
        </authorList>
    </citation>
    <scope>NUCLEOTIDE SEQUENCE [LARGE SCALE GENOMIC DNA]</scope>
    <source>
        <strain evidence="4 5">JCM 19491</strain>
    </source>
</reference>
<dbReference type="InterPro" id="IPR020843">
    <property type="entry name" value="ER"/>
</dbReference>
<keyword evidence="2" id="KW-0560">Oxidoreductase</keyword>
<dbReference type="AlphaFoldDB" id="A0A4Z0MT04"/>
<dbReference type="InterPro" id="IPR014182">
    <property type="entry name" value="ADH_Zn_typ-1"/>
</dbReference>
<proteinExistence type="inferred from homology"/>
<accession>A0A4Z0MT04</accession>
<dbReference type="InterPro" id="IPR051603">
    <property type="entry name" value="Zinc-ADH_QOR/CCCR"/>
</dbReference>
<dbReference type="OrthoDB" id="648910at2"/>
<evidence type="ECO:0000256" key="2">
    <source>
        <dbReference type="RuleBase" id="RU364000"/>
    </source>
</evidence>
<dbReference type="SUPFAM" id="SSF51735">
    <property type="entry name" value="NAD(P)-binding Rossmann-fold domains"/>
    <property type="match status" value="1"/>
</dbReference>
<dbReference type="SUPFAM" id="SSF50129">
    <property type="entry name" value="GroES-like"/>
    <property type="match status" value="1"/>
</dbReference>
<gene>
    <name evidence="4" type="ORF">EU557_02880</name>
</gene>
<keyword evidence="5" id="KW-1185">Reference proteome</keyword>
<dbReference type="Pfam" id="PF13602">
    <property type="entry name" value="ADH_zinc_N_2"/>
    <property type="match status" value="1"/>
</dbReference>
<keyword evidence="2" id="KW-0862">Zinc</keyword>
<dbReference type="SMART" id="SM00829">
    <property type="entry name" value="PKS_ER"/>
    <property type="match status" value="1"/>
</dbReference>
<sequence>MQALTYQNAHELTDFALDLQELPVPTLRDSDLLIRVRAFAVNPGDTVIRRFRSAAPGQTVTLGWEFAGIVEQVGPLTTGFQVGDEVYGAGDLSRDGNYADYVAVDYRVVAHKPSTLSFPEAAALPMSFQTAWGALLRSDNQLPAGVNTVLVLGGAGGIGSIAVQLLKAHTSAVVIATASRPESKRWVEAMGADVVLDHSQDLATQLTQGGIEKVDMVLATRSSASHLAAMPQLLKAYGHLALLDAHQSLDVSGLTPYSISVHLENVFARVLTNQHPEQQGLILRKLTQLVEAGKIRSTLQKTLPGLTSENIRTAHELVEKSEMIGKIVLELESVR</sequence>
<comment type="similarity">
    <text evidence="2">Belongs to the zinc-containing alcohol dehydrogenase family. Quinone oxidoreductase subfamily.</text>
</comment>
<comment type="caution">
    <text evidence="4">The sequence shown here is derived from an EMBL/GenBank/DDBJ whole genome shotgun (WGS) entry which is preliminary data.</text>
</comment>
<dbReference type="Gene3D" id="3.40.50.720">
    <property type="entry name" value="NAD(P)-binding Rossmann-like Domain"/>
    <property type="match status" value="1"/>
</dbReference>
<dbReference type="GO" id="GO:0016491">
    <property type="term" value="F:oxidoreductase activity"/>
    <property type="evidence" value="ECO:0007669"/>
    <property type="project" value="UniProtKB-KW"/>
</dbReference>
<dbReference type="InterPro" id="IPR036291">
    <property type="entry name" value="NAD(P)-bd_dom_sf"/>
</dbReference>
<dbReference type="Gene3D" id="3.90.180.10">
    <property type="entry name" value="Medium-chain alcohol dehydrogenases, catalytic domain"/>
    <property type="match status" value="1"/>
</dbReference>
<dbReference type="Proteomes" id="UP000298284">
    <property type="component" value="Unassembled WGS sequence"/>
</dbReference>
<evidence type="ECO:0000259" key="3">
    <source>
        <dbReference type="SMART" id="SM00829"/>
    </source>
</evidence>
<protein>
    <recommendedName>
        <fullName evidence="2">Zinc-type alcohol dehydrogenase-like protein</fullName>
    </recommendedName>
</protein>
<keyword evidence="1" id="KW-0521">NADP</keyword>
<evidence type="ECO:0000256" key="1">
    <source>
        <dbReference type="ARBA" id="ARBA00022857"/>
    </source>
</evidence>
<dbReference type="EMBL" id="SRKZ01000001">
    <property type="protein sequence ID" value="TGD82744.1"/>
    <property type="molecule type" value="Genomic_DNA"/>
</dbReference>
<evidence type="ECO:0000313" key="4">
    <source>
        <dbReference type="EMBL" id="TGD82744.1"/>
    </source>
</evidence>
<dbReference type="GO" id="GO:0008270">
    <property type="term" value="F:zinc ion binding"/>
    <property type="evidence" value="ECO:0007669"/>
    <property type="project" value="InterPro"/>
</dbReference>
<dbReference type="PANTHER" id="PTHR44154">
    <property type="entry name" value="QUINONE OXIDOREDUCTASE"/>
    <property type="match status" value="1"/>
</dbReference>
<dbReference type="Pfam" id="PF08240">
    <property type="entry name" value="ADH_N"/>
    <property type="match status" value="1"/>
</dbReference>
<dbReference type="InterPro" id="IPR011032">
    <property type="entry name" value="GroES-like_sf"/>
</dbReference>
<dbReference type="PANTHER" id="PTHR44154:SF1">
    <property type="entry name" value="QUINONE OXIDOREDUCTASE"/>
    <property type="match status" value="1"/>
</dbReference>
<dbReference type="RefSeq" id="WP_135528902.1">
    <property type="nucleotide sequence ID" value="NZ_SRKZ01000001.1"/>
</dbReference>
<evidence type="ECO:0000313" key="5">
    <source>
        <dbReference type="Proteomes" id="UP000298284"/>
    </source>
</evidence>
<dbReference type="InterPro" id="IPR013154">
    <property type="entry name" value="ADH-like_N"/>
</dbReference>
<feature type="domain" description="Enoyl reductase (ER)" evidence="3">
    <location>
        <begin position="10"/>
        <end position="329"/>
    </location>
</feature>
<dbReference type="NCBIfam" id="TIGR02817">
    <property type="entry name" value="adh_fam_1"/>
    <property type="match status" value="1"/>
</dbReference>
<name>A0A4Z0MT04_9BACT</name>
<keyword evidence="2" id="KW-0479">Metal-binding</keyword>